<dbReference type="PANTHER" id="PTHR46006:SF5">
    <property type="entry name" value="DH DOMAIN-CONTAINING PROTEIN"/>
    <property type="match status" value="1"/>
</dbReference>
<dbReference type="GO" id="GO:0005737">
    <property type="term" value="C:cytoplasm"/>
    <property type="evidence" value="ECO:0007669"/>
    <property type="project" value="UniProtKB-SubCell"/>
</dbReference>
<dbReference type="Proteomes" id="UP001516400">
    <property type="component" value="Unassembled WGS sequence"/>
</dbReference>
<evidence type="ECO:0000313" key="6">
    <source>
        <dbReference type="Proteomes" id="UP001516400"/>
    </source>
</evidence>
<comment type="subcellular location">
    <subcellularLocation>
        <location evidence="1">Cytoplasm</location>
    </subcellularLocation>
</comment>
<feature type="region of interest" description="Disordered" evidence="3">
    <location>
        <begin position="1"/>
        <end position="23"/>
    </location>
</feature>
<evidence type="ECO:0000256" key="3">
    <source>
        <dbReference type="SAM" id="MobiDB-lite"/>
    </source>
</evidence>
<protein>
    <recommendedName>
        <fullName evidence="4">PH domain-containing protein</fullName>
    </recommendedName>
</protein>
<name>A0ABD2NAA3_9CUCU</name>
<feature type="domain" description="PH" evidence="4">
    <location>
        <begin position="51"/>
        <end position="182"/>
    </location>
</feature>
<gene>
    <name evidence="5" type="ORF">HHI36_020351</name>
</gene>
<proteinExistence type="predicted"/>
<evidence type="ECO:0000313" key="5">
    <source>
        <dbReference type="EMBL" id="KAL3275596.1"/>
    </source>
</evidence>
<keyword evidence="2" id="KW-0963">Cytoplasm</keyword>
<dbReference type="InterPro" id="IPR051480">
    <property type="entry name" value="Endocytic_GEF_Adapter"/>
</dbReference>
<evidence type="ECO:0000256" key="2">
    <source>
        <dbReference type="ARBA" id="ARBA00022490"/>
    </source>
</evidence>
<comment type="caution">
    <text evidence="5">The sequence shown here is derived from an EMBL/GenBank/DDBJ whole genome shotgun (WGS) entry which is preliminary data.</text>
</comment>
<reference evidence="5 6" key="1">
    <citation type="journal article" date="2021" name="BMC Biol.">
        <title>Horizontally acquired antibacterial genes associated with adaptive radiation of ladybird beetles.</title>
        <authorList>
            <person name="Li H.S."/>
            <person name="Tang X.F."/>
            <person name="Huang Y.H."/>
            <person name="Xu Z.Y."/>
            <person name="Chen M.L."/>
            <person name="Du X.Y."/>
            <person name="Qiu B.Y."/>
            <person name="Chen P.T."/>
            <person name="Zhang W."/>
            <person name="Slipinski A."/>
            <person name="Escalona H.E."/>
            <person name="Waterhouse R.M."/>
            <person name="Zwick A."/>
            <person name="Pang H."/>
        </authorList>
    </citation>
    <scope>NUCLEOTIDE SEQUENCE [LARGE SCALE GENOMIC DNA]</scope>
    <source>
        <strain evidence="5">SYSU2018</strain>
    </source>
</reference>
<dbReference type="PANTHER" id="PTHR46006">
    <property type="entry name" value="RHO GUANINE NUCLEOTIDE EXCHANGE FACTOR AT 64C, ISOFORM A"/>
    <property type="match status" value="1"/>
</dbReference>
<evidence type="ECO:0000256" key="1">
    <source>
        <dbReference type="ARBA" id="ARBA00004496"/>
    </source>
</evidence>
<evidence type="ECO:0000259" key="4">
    <source>
        <dbReference type="PROSITE" id="PS50003"/>
    </source>
</evidence>
<dbReference type="EMBL" id="JABFTP020000083">
    <property type="protein sequence ID" value="KAL3275596.1"/>
    <property type="molecule type" value="Genomic_DNA"/>
</dbReference>
<organism evidence="5 6">
    <name type="scientific">Cryptolaemus montrouzieri</name>
    <dbReference type="NCBI Taxonomy" id="559131"/>
    <lineage>
        <taxon>Eukaryota</taxon>
        <taxon>Metazoa</taxon>
        <taxon>Ecdysozoa</taxon>
        <taxon>Arthropoda</taxon>
        <taxon>Hexapoda</taxon>
        <taxon>Insecta</taxon>
        <taxon>Pterygota</taxon>
        <taxon>Neoptera</taxon>
        <taxon>Endopterygota</taxon>
        <taxon>Coleoptera</taxon>
        <taxon>Polyphaga</taxon>
        <taxon>Cucujiformia</taxon>
        <taxon>Coccinelloidea</taxon>
        <taxon>Coccinellidae</taxon>
        <taxon>Scymninae</taxon>
        <taxon>Scymnini</taxon>
        <taxon>Cryptolaemus</taxon>
    </lineage>
</organism>
<accession>A0ABD2NAA3</accession>
<dbReference type="AlphaFoldDB" id="A0ABD2NAA3"/>
<dbReference type="InterPro" id="IPR001849">
    <property type="entry name" value="PH_domain"/>
</dbReference>
<dbReference type="PROSITE" id="PS50003">
    <property type="entry name" value="PH_DOMAIN"/>
    <property type="match status" value="1"/>
</dbReference>
<keyword evidence="6" id="KW-1185">Reference proteome</keyword>
<sequence>MNSQTKDVPSKLWRRIGSSSGRRSSTEMDLVNIKLRKIAVDVLEWNHDEAKFALEGKLWFTQPTDNNWRKGRTIKLSPVNALLVINGKPTNNSKVEREDNALIFPKHSPTREAALLLVRDKNGRYSLLRDPLYLDRCVIASDPAWQSYFEVQELLGKDTFIFKAEDEDQTKSWYQQLQFHAQGMGAWRKRRNALANIMMNGMGLRL</sequence>